<protein>
    <submittedName>
        <fullName evidence="1">Uncharacterized protein</fullName>
    </submittedName>
</protein>
<reference evidence="1 2" key="1">
    <citation type="submission" date="2024-03" db="EMBL/GenBank/DDBJ databases">
        <title>Human intestinal bacterial collection.</title>
        <authorList>
            <person name="Pauvert C."/>
            <person name="Hitch T.C.A."/>
            <person name="Clavel T."/>
        </authorList>
    </citation>
    <scope>NUCLEOTIDE SEQUENCE [LARGE SCALE GENOMIC DNA]</scope>
    <source>
        <strain evidence="1 2">CLA-AA-H175</strain>
    </source>
</reference>
<dbReference type="EMBL" id="JBBMEO010000003">
    <property type="protein sequence ID" value="MEQ2361301.1"/>
    <property type="molecule type" value="Genomic_DNA"/>
</dbReference>
<gene>
    <name evidence="1" type="ORF">WMO44_03940</name>
</gene>
<dbReference type="Proteomes" id="UP001457197">
    <property type="component" value="Unassembled WGS sequence"/>
</dbReference>
<accession>A0ABV1AU70</accession>
<evidence type="ECO:0000313" key="2">
    <source>
        <dbReference type="Proteomes" id="UP001457197"/>
    </source>
</evidence>
<organism evidence="1 2">
    <name type="scientific">Faecalibacterium tardum</name>
    <dbReference type="NCBI Taxonomy" id="3133156"/>
    <lineage>
        <taxon>Bacteria</taxon>
        <taxon>Bacillati</taxon>
        <taxon>Bacillota</taxon>
        <taxon>Clostridia</taxon>
        <taxon>Eubacteriales</taxon>
        <taxon>Oscillospiraceae</taxon>
        <taxon>Faecalibacterium</taxon>
    </lineage>
</organism>
<keyword evidence="2" id="KW-1185">Reference proteome</keyword>
<sequence length="143" mass="15888">MIEVISAILSGVAILVSIYAASTANKSAAAAIRSANCSTIFDEYLIKKIPQARTALDFDGDGYLRNGNKFCNVLSEMNVSALFYKYDDNEFFVELTKQSGNLEDMVVEAGNHSTDPKKFWQDIQSSLESIYKLIDKKRTGQKI</sequence>
<dbReference type="RefSeq" id="WP_349151809.1">
    <property type="nucleotide sequence ID" value="NZ_JBBMEO010000003.1"/>
</dbReference>
<name>A0ABV1AU70_9FIRM</name>
<proteinExistence type="predicted"/>
<evidence type="ECO:0000313" key="1">
    <source>
        <dbReference type="EMBL" id="MEQ2361301.1"/>
    </source>
</evidence>
<comment type="caution">
    <text evidence="1">The sequence shown here is derived from an EMBL/GenBank/DDBJ whole genome shotgun (WGS) entry which is preliminary data.</text>
</comment>